<dbReference type="GO" id="GO:0004061">
    <property type="term" value="F:arylformamidase activity"/>
    <property type="evidence" value="ECO:0007669"/>
    <property type="project" value="InterPro"/>
</dbReference>
<dbReference type="Gene3D" id="3.50.30.50">
    <property type="entry name" value="Putative cyclase"/>
    <property type="match status" value="1"/>
</dbReference>
<comment type="similarity">
    <text evidence="1">Belongs to the Cyclase 1 superfamily.</text>
</comment>
<evidence type="ECO:0000256" key="2">
    <source>
        <dbReference type="SAM" id="MobiDB-lite"/>
    </source>
</evidence>
<name>A0A8H7AJY0_9EURO</name>
<evidence type="ECO:0000313" key="4">
    <source>
        <dbReference type="Proteomes" id="UP000606974"/>
    </source>
</evidence>
<accession>A0A8H7AJY0</accession>
<dbReference type="InterPro" id="IPR007325">
    <property type="entry name" value="KFase/CYL"/>
</dbReference>
<dbReference type="SUPFAM" id="SSF102198">
    <property type="entry name" value="Putative cyclase"/>
    <property type="match status" value="1"/>
</dbReference>
<proteinExistence type="inferred from homology"/>
<protein>
    <recommendedName>
        <fullName evidence="5">Cyclase</fullName>
    </recommendedName>
</protein>
<organism evidence="3 4">
    <name type="scientific">Endocarpon pusillum</name>
    <dbReference type="NCBI Taxonomy" id="364733"/>
    <lineage>
        <taxon>Eukaryota</taxon>
        <taxon>Fungi</taxon>
        <taxon>Dikarya</taxon>
        <taxon>Ascomycota</taxon>
        <taxon>Pezizomycotina</taxon>
        <taxon>Eurotiomycetes</taxon>
        <taxon>Chaetothyriomycetidae</taxon>
        <taxon>Verrucariales</taxon>
        <taxon>Verrucariaceae</taxon>
        <taxon>Endocarpon</taxon>
    </lineage>
</organism>
<dbReference type="InterPro" id="IPR037175">
    <property type="entry name" value="KFase_sf"/>
</dbReference>
<feature type="region of interest" description="Disordered" evidence="2">
    <location>
        <begin position="1"/>
        <end position="20"/>
    </location>
</feature>
<comment type="caution">
    <text evidence="3">The sequence shown here is derived from an EMBL/GenBank/DDBJ whole genome shotgun (WGS) entry which is preliminary data.</text>
</comment>
<dbReference type="AlphaFoldDB" id="A0A8H7AJY0"/>
<dbReference type="GO" id="GO:0019441">
    <property type="term" value="P:L-tryptophan catabolic process to kynurenine"/>
    <property type="evidence" value="ECO:0007669"/>
    <property type="project" value="InterPro"/>
</dbReference>
<reference evidence="3" key="1">
    <citation type="submission" date="2020-02" db="EMBL/GenBank/DDBJ databases">
        <authorList>
            <person name="Palmer J.M."/>
        </authorList>
    </citation>
    <scope>NUCLEOTIDE SEQUENCE</scope>
    <source>
        <strain evidence="3">EPUS1.4</strain>
        <tissue evidence="3">Thallus</tissue>
    </source>
</reference>
<dbReference type="EMBL" id="JAACFV010000053">
    <property type="protein sequence ID" value="KAF7508486.1"/>
    <property type="molecule type" value="Genomic_DNA"/>
</dbReference>
<dbReference type="PANTHER" id="PTHR34861">
    <property type="match status" value="1"/>
</dbReference>
<evidence type="ECO:0008006" key="5">
    <source>
        <dbReference type="Google" id="ProtNLM"/>
    </source>
</evidence>
<keyword evidence="4" id="KW-1185">Reference proteome</keyword>
<dbReference type="Pfam" id="PF04199">
    <property type="entry name" value="Cyclase"/>
    <property type="match status" value="1"/>
</dbReference>
<evidence type="ECO:0000256" key="1">
    <source>
        <dbReference type="ARBA" id="ARBA00007865"/>
    </source>
</evidence>
<dbReference type="OrthoDB" id="5396at2759"/>
<dbReference type="Proteomes" id="UP000606974">
    <property type="component" value="Unassembled WGS sequence"/>
</dbReference>
<gene>
    <name evidence="3" type="ORF">GJ744_009199</name>
</gene>
<dbReference type="PANTHER" id="PTHR34861:SF11">
    <property type="entry name" value="CYCLASE"/>
    <property type="match status" value="1"/>
</dbReference>
<sequence length="353" mass="38983">MDRWYQLSNHSPKLSPMSSDIPSNTDLISPHLPFSSLPLDPNGPPGNAWGRFGNADQLGMLNLLTPAVVAAAAKEIISGVRISLDWPLNKPLYPSYGRDPYKHEIKQRGGPDRVVNDDILSFNTQISSQWDGFRHYGYLEEQRYYNNTTHDQIHSSSTIGIDAWASKGGIVGRGILLDYHSWAITNSMPLAPLSSTAIPFSHLQRVIADQNVSFRAGDILFIRSGFTAAYNALSTTEQLALSKRPSADFMGVEPTEEVLEWLWETQFAAVAGDSPAFERSPVGCGKDKYDNPPPVVLHEWLLGGWGMPIGEMFDLEELANHCRECKRWSFFVSSIPLKVPGGVASPPNAVAIF</sequence>
<evidence type="ECO:0000313" key="3">
    <source>
        <dbReference type="EMBL" id="KAF7508486.1"/>
    </source>
</evidence>